<keyword evidence="2" id="KW-1185">Reference proteome</keyword>
<protein>
    <recommendedName>
        <fullName evidence="3">Minor capsid protein</fullName>
    </recommendedName>
</protein>
<reference evidence="1 2" key="1">
    <citation type="submission" date="2023-07" db="EMBL/GenBank/DDBJ databases">
        <title>Sorghum-associated microbial communities from plants grown in Nebraska, USA.</title>
        <authorList>
            <person name="Schachtman D."/>
        </authorList>
    </citation>
    <scope>NUCLEOTIDE SEQUENCE [LARGE SCALE GENOMIC DNA]</scope>
    <source>
        <strain evidence="1 2">2980</strain>
    </source>
</reference>
<sequence>MGVRVVVTMTNNFGSITPEIMHRLVEGENKAAERGVALAVDRSPWDQGTLAGAHTVERATDPEEGATIVVDTPYAARLHEHPEYNFQTDSNPNAQGKWVENAMVENKGELGDIIRREVRGG</sequence>
<evidence type="ECO:0008006" key="3">
    <source>
        <dbReference type="Google" id="ProtNLM"/>
    </source>
</evidence>
<proteinExistence type="predicted"/>
<organism evidence="1 2">
    <name type="scientific">Microbacterium resistens</name>
    <dbReference type="NCBI Taxonomy" id="156977"/>
    <lineage>
        <taxon>Bacteria</taxon>
        <taxon>Bacillati</taxon>
        <taxon>Actinomycetota</taxon>
        <taxon>Actinomycetes</taxon>
        <taxon>Micrococcales</taxon>
        <taxon>Microbacteriaceae</taxon>
        <taxon>Microbacterium</taxon>
    </lineage>
</organism>
<comment type="caution">
    <text evidence="1">The sequence shown here is derived from an EMBL/GenBank/DDBJ whole genome shotgun (WGS) entry which is preliminary data.</text>
</comment>
<dbReference type="Proteomes" id="UP001259347">
    <property type="component" value="Unassembled WGS sequence"/>
</dbReference>
<evidence type="ECO:0000313" key="2">
    <source>
        <dbReference type="Proteomes" id="UP001259347"/>
    </source>
</evidence>
<gene>
    <name evidence="1" type="ORF">J2Y69_002286</name>
</gene>
<dbReference type="RefSeq" id="WP_310020716.1">
    <property type="nucleotide sequence ID" value="NZ_JAVDUM010000009.1"/>
</dbReference>
<evidence type="ECO:0000313" key="1">
    <source>
        <dbReference type="EMBL" id="MDR6867682.1"/>
    </source>
</evidence>
<accession>A0ABU1SFP1</accession>
<name>A0ABU1SFP1_9MICO</name>
<dbReference type="EMBL" id="JAVDUM010000009">
    <property type="protein sequence ID" value="MDR6867682.1"/>
    <property type="molecule type" value="Genomic_DNA"/>
</dbReference>